<sequence length="119" mass="13560">MHRSPYETWLDIEFIDEFNVLPEHIALLRRGHVSWVGDDQNGAPGLNHKRPFGNNDVYADVASIVDGRQAGEHSDADKARYDRLFAECALVLQIVLETGSFEPGRYAQRGMPPRWRRIG</sequence>
<evidence type="ECO:0000313" key="2">
    <source>
        <dbReference type="Proteomes" id="UP001499843"/>
    </source>
</evidence>
<evidence type="ECO:0000313" key="1">
    <source>
        <dbReference type="EMBL" id="GAA2220304.1"/>
    </source>
</evidence>
<proteinExistence type="predicted"/>
<organism evidence="1 2">
    <name type="scientific">Nonomuraea monospora</name>
    <dbReference type="NCBI Taxonomy" id="568818"/>
    <lineage>
        <taxon>Bacteria</taxon>
        <taxon>Bacillati</taxon>
        <taxon>Actinomycetota</taxon>
        <taxon>Actinomycetes</taxon>
        <taxon>Streptosporangiales</taxon>
        <taxon>Streptosporangiaceae</taxon>
        <taxon>Nonomuraea</taxon>
    </lineage>
</organism>
<dbReference type="Proteomes" id="UP001499843">
    <property type="component" value="Unassembled WGS sequence"/>
</dbReference>
<protein>
    <submittedName>
        <fullName evidence="1">Uncharacterized protein</fullName>
    </submittedName>
</protein>
<comment type="caution">
    <text evidence="1">The sequence shown here is derived from an EMBL/GenBank/DDBJ whole genome shotgun (WGS) entry which is preliminary data.</text>
</comment>
<accession>A0ABP5PZF0</accession>
<dbReference type="RefSeq" id="WP_344496621.1">
    <property type="nucleotide sequence ID" value="NZ_BAAAQX010000085.1"/>
</dbReference>
<reference evidence="2" key="1">
    <citation type="journal article" date="2019" name="Int. J. Syst. Evol. Microbiol.">
        <title>The Global Catalogue of Microorganisms (GCM) 10K type strain sequencing project: providing services to taxonomists for standard genome sequencing and annotation.</title>
        <authorList>
            <consortium name="The Broad Institute Genomics Platform"/>
            <consortium name="The Broad Institute Genome Sequencing Center for Infectious Disease"/>
            <person name="Wu L."/>
            <person name="Ma J."/>
        </authorList>
    </citation>
    <scope>NUCLEOTIDE SEQUENCE [LARGE SCALE GENOMIC DNA]</scope>
    <source>
        <strain evidence="2">JCM 16114</strain>
    </source>
</reference>
<name>A0ABP5PZF0_9ACTN</name>
<gene>
    <name evidence="1" type="ORF">GCM10009850_122190</name>
</gene>
<dbReference type="EMBL" id="BAAAQX010000085">
    <property type="protein sequence ID" value="GAA2220304.1"/>
    <property type="molecule type" value="Genomic_DNA"/>
</dbReference>
<keyword evidence="2" id="KW-1185">Reference proteome</keyword>